<feature type="region of interest" description="Disordered" evidence="1">
    <location>
        <begin position="1"/>
        <end position="34"/>
    </location>
</feature>
<dbReference type="EMBL" id="SRLO01005598">
    <property type="protein sequence ID" value="TNN29484.1"/>
    <property type="molecule type" value="Genomic_DNA"/>
</dbReference>
<protein>
    <submittedName>
        <fullName evidence="2">Uncharacterized protein</fullName>
    </submittedName>
</protein>
<reference evidence="2 3" key="1">
    <citation type="submission" date="2019-03" db="EMBL/GenBank/DDBJ databases">
        <title>First draft genome of Liparis tanakae, snailfish: a comprehensive survey of snailfish specific genes.</title>
        <authorList>
            <person name="Kim W."/>
            <person name="Song I."/>
            <person name="Jeong J.-H."/>
            <person name="Kim D."/>
            <person name="Kim S."/>
            <person name="Ryu S."/>
            <person name="Song J.Y."/>
            <person name="Lee S.K."/>
        </authorList>
    </citation>
    <scope>NUCLEOTIDE SEQUENCE [LARGE SCALE GENOMIC DNA]</scope>
    <source>
        <tissue evidence="2">Muscle</tissue>
    </source>
</reference>
<dbReference type="AlphaFoldDB" id="A0A4Z2EM18"/>
<name>A0A4Z2EM18_9TELE</name>
<feature type="region of interest" description="Disordered" evidence="1">
    <location>
        <begin position="60"/>
        <end position="79"/>
    </location>
</feature>
<organism evidence="2 3">
    <name type="scientific">Liparis tanakae</name>
    <name type="common">Tanaka's snailfish</name>
    <dbReference type="NCBI Taxonomy" id="230148"/>
    <lineage>
        <taxon>Eukaryota</taxon>
        <taxon>Metazoa</taxon>
        <taxon>Chordata</taxon>
        <taxon>Craniata</taxon>
        <taxon>Vertebrata</taxon>
        <taxon>Euteleostomi</taxon>
        <taxon>Actinopterygii</taxon>
        <taxon>Neopterygii</taxon>
        <taxon>Teleostei</taxon>
        <taxon>Neoteleostei</taxon>
        <taxon>Acanthomorphata</taxon>
        <taxon>Eupercaria</taxon>
        <taxon>Perciformes</taxon>
        <taxon>Cottioidei</taxon>
        <taxon>Cottales</taxon>
        <taxon>Liparidae</taxon>
        <taxon>Liparis</taxon>
    </lineage>
</organism>
<keyword evidence="3" id="KW-1185">Reference proteome</keyword>
<accession>A0A4Z2EM18</accession>
<dbReference type="Proteomes" id="UP000314294">
    <property type="component" value="Unassembled WGS sequence"/>
</dbReference>
<proteinExistence type="predicted"/>
<comment type="caution">
    <text evidence="2">The sequence shown here is derived from an EMBL/GenBank/DDBJ whole genome shotgun (WGS) entry which is preliminary data.</text>
</comment>
<evidence type="ECO:0000313" key="2">
    <source>
        <dbReference type="EMBL" id="TNN29484.1"/>
    </source>
</evidence>
<sequence>MAPNVRVVRRRSLPSGGKAAAPLSSERKRRAAPLSAGFAGASAGRLGAAGLKVAGEGSAHDLLAAPGPPPPSEYAAAAE</sequence>
<evidence type="ECO:0000256" key="1">
    <source>
        <dbReference type="SAM" id="MobiDB-lite"/>
    </source>
</evidence>
<gene>
    <name evidence="2" type="ORF">EYF80_060367</name>
</gene>
<evidence type="ECO:0000313" key="3">
    <source>
        <dbReference type="Proteomes" id="UP000314294"/>
    </source>
</evidence>